<evidence type="ECO:0000256" key="7">
    <source>
        <dbReference type="ARBA" id="ARBA00022777"/>
    </source>
</evidence>
<evidence type="ECO:0000256" key="8">
    <source>
        <dbReference type="ARBA" id="ARBA00022840"/>
    </source>
</evidence>
<dbReference type="OrthoDB" id="4054781at2759"/>
<feature type="compositionally biased region" description="Polar residues" evidence="9">
    <location>
        <begin position="43"/>
        <end position="54"/>
    </location>
</feature>
<reference evidence="11" key="1">
    <citation type="journal article" date="2020" name="Stud. Mycol.">
        <title>101 Dothideomycetes genomes: a test case for predicting lifestyles and emergence of pathogens.</title>
        <authorList>
            <person name="Haridas S."/>
            <person name="Albert R."/>
            <person name="Binder M."/>
            <person name="Bloem J."/>
            <person name="Labutti K."/>
            <person name="Salamov A."/>
            <person name="Andreopoulos B."/>
            <person name="Baker S."/>
            <person name="Barry K."/>
            <person name="Bills G."/>
            <person name="Bluhm B."/>
            <person name="Cannon C."/>
            <person name="Castanera R."/>
            <person name="Culley D."/>
            <person name="Daum C."/>
            <person name="Ezra D."/>
            <person name="Gonzalez J."/>
            <person name="Henrissat B."/>
            <person name="Kuo A."/>
            <person name="Liang C."/>
            <person name="Lipzen A."/>
            <person name="Lutzoni F."/>
            <person name="Magnuson J."/>
            <person name="Mondo S."/>
            <person name="Nolan M."/>
            <person name="Ohm R."/>
            <person name="Pangilinan J."/>
            <person name="Park H.-J."/>
            <person name="Ramirez L."/>
            <person name="Alfaro M."/>
            <person name="Sun H."/>
            <person name="Tritt A."/>
            <person name="Yoshinaga Y."/>
            <person name="Zwiers L.-H."/>
            <person name="Turgeon B."/>
            <person name="Goodwin S."/>
            <person name="Spatafora J."/>
            <person name="Crous P."/>
            <person name="Grigoriev I."/>
        </authorList>
    </citation>
    <scope>NUCLEOTIDE SEQUENCE</scope>
    <source>
        <strain evidence="11">CBS 119687</strain>
    </source>
</reference>
<dbReference type="EMBL" id="ML977505">
    <property type="protein sequence ID" value="KAF2129958.1"/>
    <property type="molecule type" value="Genomic_DNA"/>
</dbReference>
<comment type="similarity">
    <text evidence="2">Belongs to the Clp1 family. NOL9/GRC3 subfamily.</text>
</comment>
<dbReference type="RefSeq" id="XP_033524345.1">
    <property type="nucleotide sequence ID" value="XM_033665820.1"/>
</dbReference>
<keyword evidence="5" id="KW-0808">Transferase</keyword>
<keyword evidence="7" id="KW-0418">Kinase</keyword>
<feature type="domain" description="Clp1 P-loop" evidence="10">
    <location>
        <begin position="252"/>
        <end position="404"/>
    </location>
</feature>
<dbReference type="Proteomes" id="UP000799771">
    <property type="component" value="Unassembled WGS sequence"/>
</dbReference>
<evidence type="ECO:0000256" key="3">
    <source>
        <dbReference type="ARBA" id="ARBA00018706"/>
    </source>
</evidence>
<feature type="region of interest" description="Disordered" evidence="9">
    <location>
        <begin position="41"/>
        <end position="80"/>
    </location>
</feature>
<evidence type="ECO:0000256" key="1">
    <source>
        <dbReference type="ARBA" id="ARBA00003798"/>
    </source>
</evidence>
<dbReference type="GeneID" id="54406252"/>
<dbReference type="Gene3D" id="3.40.50.300">
    <property type="entry name" value="P-loop containing nucleotide triphosphate hydrolases"/>
    <property type="match status" value="1"/>
</dbReference>
<dbReference type="SUPFAM" id="SSF52540">
    <property type="entry name" value="P-loop containing nucleoside triphosphate hydrolases"/>
    <property type="match status" value="1"/>
</dbReference>
<keyword evidence="8" id="KW-0067">ATP-binding</keyword>
<accession>A0A6A6AFY0</accession>
<evidence type="ECO:0000256" key="5">
    <source>
        <dbReference type="ARBA" id="ARBA00022679"/>
    </source>
</evidence>
<dbReference type="InterPro" id="IPR032319">
    <property type="entry name" value="CLP1_P"/>
</dbReference>
<comment type="function">
    <text evidence="1">Polynucleotide 5'-kinase involved in rRNA processing.</text>
</comment>
<evidence type="ECO:0000256" key="2">
    <source>
        <dbReference type="ARBA" id="ARBA00011003"/>
    </source>
</evidence>
<evidence type="ECO:0000256" key="9">
    <source>
        <dbReference type="SAM" id="MobiDB-lite"/>
    </source>
</evidence>
<protein>
    <recommendedName>
        <fullName evidence="4">Polynucleotide 5'-hydroxyl-kinase GRC3</fullName>
    </recommendedName>
    <alternativeName>
        <fullName evidence="3">Polynucleotide 5'-hydroxyl-kinase grc3</fullName>
    </alternativeName>
</protein>
<proteinExistence type="inferred from homology"/>
<dbReference type="PANTHER" id="PTHR12755:SF3">
    <property type="entry name" value="POLYNUCLEOTIDE 5'-HYDROXYL-KINASE NOL9"/>
    <property type="match status" value="1"/>
</dbReference>
<dbReference type="GO" id="GO:0005524">
    <property type="term" value="F:ATP binding"/>
    <property type="evidence" value="ECO:0007669"/>
    <property type="project" value="UniProtKB-KW"/>
</dbReference>
<name>A0A6A6AFY0_9PLEO</name>
<organism evidence="11 12">
    <name type="scientific">Dothidotthia symphoricarpi CBS 119687</name>
    <dbReference type="NCBI Taxonomy" id="1392245"/>
    <lineage>
        <taxon>Eukaryota</taxon>
        <taxon>Fungi</taxon>
        <taxon>Dikarya</taxon>
        <taxon>Ascomycota</taxon>
        <taxon>Pezizomycotina</taxon>
        <taxon>Dothideomycetes</taxon>
        <taxon>Pleosporomycetidae</taxon>
        <taxon>Pleosporales</taxon>
        <taxon>Dothidotthiaceae</taxon>
        <taxon>Dothidotthia</taxon>
    </lineage>
</organism>
<dbReference type="InterPro" id="IPR045116">
    <property type="entry name" value="Clp1/Grc3"/>
</dbReference>
<dbReference type="PANTHER" id="PTHR12755">
    <property type="entry name" value="CLEAVAGE/POLYADENYLATION FACTOR IA SUBUNIT CLP1P"/>
    <property type="match status" value="1"/>
</dbReference>
<feature type="compositionally biased region" description="Acidic residues" evidence="9">
    <location>
        <begin position="66"/>
        <end position="79"/>
    </location>
</feature>
<keyword evidence="6" id="KW-0547">Nucleotide-binding</keyword>
<evidence type="ECO:0000313" key="11">
    <source>
        <dbReference type="EMBL" id="KAF2129958.1"/>
    </source>
</evidence>
<evidence type="ECO:0000256" key="4">
    <source>
        <dbReference type="ARBA" id="ARBA00019824"/>
    </source>
</evidence>
<dbReference type="AlphaFoldDB" id="A0A6A6AFY0"/>
<dbReference type="GO" id="GO:0005634">
    <property type="term" value="C:nucleus"/>
    <property type="evidence" value="ECO:0007669"/>
    <property type="project" value="TreeGrafter"/>
</dbReference>
<dbReference type="InterPro" id="IPR027417">
    <property type="entry name" value="P-loop_NTPase"/>
</dbReference>
<keyword evidence="12" id="KW-1185">Reference proteome</keyword>
<evidence type="ECO:0000259" key="10">
    <source>
        <dbReference type="Pfam" id="PF16575"/>
    </source>
</evidence>
<gene>
    <name evidence="11" type="ORF">P153DRAFT_339313</name>
</gene>
<evidence type="ECO:0000313" key="12">
    <source>
        <dbReference type="Proteomes" id="UP000799771"/>
    </source>
</evidence>
<sequence length="648" mass="69744">MPGKRKRSENMTARIAVSKVAPANGKPLSAIAAARLRAEAAAKSTTIPETTQEPVSAPSILPLESSESEPEESEPEEQEPIVIQRDLKLCSWKNDAQDILSDTVTELTVNLKKHLTIALIGRFDLKVLRGAVNINGANIGAVTREGQKAKTYRVFVPATHPITKIRGLDGTNHVQFLSCKEAPPLAKLSPLFRDIWNVPSDVEKDRSFSIITHSSSDPLQRPLTPEQTPEEHLRAIETISSSPSPCTTLIAGPASTGKSTFARRLTNRYLTGLGKNALPVPALCYLDLDAAKPEYTPPGQISLIVVRALNLGPGFTHPLTRVAGGKAKGDVDVNETVRAHPIPADLANYEDYFRQCIEDLFLACKTLQAGDPSLPLVINTPGSMHTSRILADLVSRAKPHHIVRFTYPVTSQPPLPLPLPTPHTTTHTLPPVPPSTPQLRTPSHLSTMHTQSAFHTTSTSPQTWSPTPLSALPPYTFHYTPTLTHAPSLSALLPLTPHPIPSSSIIHALNGALIHLLLTSPPSPSTLQYTPKSQIPFFPPDATGVVPALDPRGCRLLCVGLVVGVEPGEGAVRVFVPRGVEGVLEELGRGGMVVGVLGCGGVGEWAVLEGVDGEGDREGEMPVWVQRRGVVEGMGYLNCVRRVRKFIV</sequence>
<dbReference type="Pfam" id="PF16575">
    <property type="entry name" value="CLP1_P"/>
    <property type="match status" value="1"/>
</dbReference>
<dbReference type="GO" id="GO:0051731">
    <property type="term" value="F:polynucleotide 5'-hydroxyl-kinase activity"/>
    <property type="evidence" value="ECO:0007669"/>
    <property type="project" value="InterPro"/>
</dbReference>
<evidence type="ECO:0000256" key="6">
    <source>
        <dbReference type="ARBA" id="ARBA00022741"/>
    </source>
</evidence>
<dbReference type="GO" id="GO:0000448">
    <property type="term" value="P:cleavage in ITS2 between 5.8S rRNA and LSU-rRNA of tricistronic rRNA transcript (SSU-rRNA, 5.8S rRNA, LSU-rRNA)"/>
    <property type="evidence" value="ECO:0007669"/>
    <property type="project" value="TreeGrafter"/>
</dbReference>